<protein>
    <submittedName>
        <fullName evidence="3">Endonuclease/exonuclease/phosphatase family domain-containing protein 1-like isoform X2</fullName>
    </submittedName>
</protein>
<dbReference type="Gene3D" id="1.10.150.280">
    <property type="entry name" value="AF1531-like domain"/>
    <property type="match status" value="1"/>
</dbReference>
<dbReference type="SUPFAM" id="SSF47781">
    <property type="entry name" value="RuvA domain 2-like"/>
    <property type="match status" value="2"/>
</dbReference>
<feature type="region of interest" description="Disordered" evidence="1">
    <location>
        <begin position="544"/>
        <end position="565"/>
    </location>
</feature>
<dbReference type="Gene3D" id="1.10.150.320">
    <property type="entry name" value="Photosystem II 12 kDa extrinsic protein"/>
    <property type="match status" value="1"/>
</dbReference>
<keyword evidence="2" id="KW-1185">Reference proteome</keyword>
<sequence length="597" mass="67296">MGQCKSVRKSEVSCEREERCSRLYKTKGRPLSATFHVYDNNLQWDLLNINTATEEELMTLQGITRHIAHNIIEYRQAIGGFRKVEDLALVSRVGASTLEHIRPEICVGSRKGGLRGGSQASSGNISLESFAVSENNHRYFRTSAKMINANTANVFQLMTAPGVSQEIAANIIHYRERKGLFKSMDDLLKVKGINPQKLAFIRVFITVNPPTLNGENLSLPTGTPLGCRNTIVSRISNHRRTLSAPCKYNIERIRHLDESSKDLYSFLSDHCRRPIVEETFNYLRNGKPVIRIGVWNLEGLTVEKVRNPGIQEIICRTILENGLTIIALQDVPSEVALTLLVTELNNPQQKLVRSWVGVKGKWSGVIPELPLRSGSSGFLFDTSHGVELQDASLLILPKDDDEYLQPLPSLCIGNFVVDGMKLTLVNHHLKDSCIDSRIGNLLTELMEYFPNELKTLEVLTNCHYSHLIPVNTVTNLKTKEQDSHCWANDEFKRSFTGHWGVVHDGLCHPAIPNGWMLGGLISWHCPVWVEMYVQNNVENKHEQLPNGQVKKSPSPGKIGPSSSINRDRSKKYLFEQSKRIKSCFRKHKDHNNSNILV</sequence>
<proteinExistence type="predicted"/>
<dbReference type="Proteomes" id="UP000694941">
    <property type="component" value="Unplaced"/>
</dbReference>
<dbReference type="GeneID" id="106458975"/>
<dbReference type="PANTHER" id="PTHR21180:SF32">
    <property type="entry name" value="ENDONUCLEASE_EXONUCLEASE_PHOSPHATASE FAMILY DOMAIN-CONTAINING PROTEIN 1"/>
    <property type="match status" value="1"/>
</dbReference>
<feature type="compositionally biased region" description="Low complexity" evidence="1">
    <location>
        <begin position="550"/>
        <end position="564"/>
    </location>
</feature>
<name>A0ABM1SBQ3_LIMPO</name>
<evidence type="ECO:0000313" key="2">
    <source>
        <dbReference type="Proteomes" id="UP000694941"/>
    </source>
</evidence>
<dbReference type="InterPro" id="IPR051675">
    <property type="entry name" value="Endo/Exo/Phosphatase_dom_1"/>
</dbReference>
<reference evidence="3" key="1">
    <citation type="submission" date="2025-08" db="UniProtKB">
        <authorList>
            <consortium name="RefSeq"/>
        </authorList>
    </citation>
    <scope>IDENTIFICATION</scope>
    <source>
        <tissue evidence="3">Muscle</tissue>
    </source>
</reference>
<dbReference type="SUPFAM" id="SSF56219">
    <property type="entry name" value="DNase I-like"/>
    <property type="match status" value="1"/>
</dbReference>
<evidence type="ECO:0000256" key="1">
    <source>
        <dbReference type="SAM" id="MobiDB-lite"/>
    </source>
</evidence>
<dbReference type="RefSeq" id="XP_022241058.1">
    <property type="nucleotide sequence ID" value="XM_022385350.1"/>
</dbReference>
<evidence type="ECO:0000313" key="3">
    <source>
        <dbReference type="RefSeq" id="XP_022241058.1"/>
    </source>
</evidence>
<dbReference type="Gene3D" id="3.60.10.10">
    <property type="entry name" value="Endonuclease/exonuclease/phosphatase"/>
    <property type="match status" value="1"/>
</dbReference>
<dbReference type="InterPro" id="IPR010994">
    <property type="entry name" value="RuvA_2-like"/>
</dbReference>
<dbReference type="Pfam" id="PF12836">
    <property type="entry name" value="HHH_3"/>
    <property type="match status" value="2"/>
</dbReference>
<dbReference type="PANTHER" id="PTHR21180">
    <property type="entry name" value="ENDONUCLEASE/EXONUCLEASE/PHOSPHATASE FAMILY DOMAIN-CONTAINING PROTEIN 1"/>
    <property type="match status" value="1"/>
</dbReference>
<gene>
    <name evidence="3" type="primary">LOC106458975</name>
</gene>
<dbReference type="InterPro" id="IPR036691">
    <property type="entry name" value="Endo/exonu/phosph_ase_sf"/>
</dbReference>
<organism evidence="2 3">
    <name type="scientific">Limulus polyphemus</name>
    <name type="common">Atlantic horseshoe crab</name>
    <dbReference type="NCBI Taxonomy" id="6850"/>
    <lineage>
        <taxon>Eukaryota</taxon>
        <taxon>Metazoa</taxon>
        <taxon>Ecdysozoa</taxon>
        <taxon>Arthropoda</taxon>
        <taxon>Chelicerata</taxon>
        <taxon>Merostomata</taxon>
        <taxon>Xiphosura</taxon>
        <taxon>Limulidae</taxon>
        <taxon>Limulus</taxon>
    </lineage>
</organism>
<accession>A0ABM1SBQ3</accession>